<organism evidence="1">
    <name type="scientific">Candidatus Heimdallarchaeum endolithica</name>
    <dbReference type="NCBI Taxonomy" id="2876572"/>
    <lineage>
        <taxon>Archaea</taxon>
        <taxon>Promethearchaeati</taxon>
        <taxon>Candidatus Heimdallarchaeota</taxon>
        <taxon>Candidatus Heimdallarchaeia (ex Rinke et al. 2021) (nom. nud.)</taxon>
        <taxon>Candidatus Heimdallarchaeales</taxon>
        <taxon>Candidatus Heimdallarchaeaceae</taxon>
        <taxon>Candidatus Heimdallarchaeum</taxon>
    </lineage>
</organism>
<protein>
    <submittedName>
        <fullName evidence="1">Uncharacterized protein</fullName>
    </submittedName>
</protein>
<dbReference type="AlphaFoldDB" id="A0A9Y1FNM8"/>
<dbReference type="Proteomes" id="UP001200513">
    <property type="component" value="Chromosome"/>
</dbReference>
<name>A0A9Y1FNM8_9ARCH</name>
<accession>A0A9Y1FNM8</accession>
<gene>
    <name evidence="1" type="ORF">K9W46_00110</name>
</gene>
<dbReference type="EMBL" id="CP084167">
    <property type="protein sequence ID" value="UJG43600.1"/>
    <property type="molecule type" value="Genomic_DNA"/>
</dbReference>
<sequence length="58" mass="6960">MESNEGTPTELRIKLSKRLAKLFLEVKKYYLLENNSEVIRTLIREKYEEIMAKKEGRE</sequence>
<evidence type="ECO:0000313" key="1">
    <source>
        <dbReference type="EMBL" id="UJG43600.1"/>
    </source>
</evidence>
<proteinExistence type="predicted"/>
<reference evidence="1" key="1">
    <citation type="journal article" date="2022" name="Nat. Microbiol.">
        <title>Unique mobile elements and scalable gene flow at the prokaryote-eukaryote boundary revealed by circularized Asgard archaea genomes.</title>
        <authorList>
            <person name="Wu F."/>
            <person name="Speth D.R."/>
            <person name="Philosof A."/>
            <person name="Cremiere A."/>
            <person name="Narayanan A."/>
            <person name="Barco R.A."/>
            <person name="Connon S.A."/>
            <person name="Amend J.P."/>
            <person name="Antoshechkin I.A."/>
            <person name="Orphan V.J."/>
        </authorList>
    </citation>
    <scope>NUCLEOTIDE SEQUENCE</scope>
    <source>
        <strain evidence="1">PR6</strain>
    </source>
</reference>